<dbReference type="GO" id="GO:0043565">
    <property type="term" value="F:sequence-specific DNA binding"/>
    <property type="evidence" value="ECO:0007669"/>
    <property type="project" value="InterPro"/>
</dbReference>
<dbReference type="SMART" id="SM00387">
    <property type="entry name" value="HATPase_c"/>
    <property type="match status" value="1"/>
</dbReference>
<dbReference type="Pfam" id="PF02518">
    <property type="entry name" value="HATPase_c"/>
    <property type="match status" value="1"/>
</dbReference>
<dbReference type="InterPro" id="IPR009057">
    <property type="entry name" value="Homeodomain-like_sf"/>
</dbReference>
<dbReference type="SMART" id="SM00342">
    <property type="entry name" value="HTH_ARAC"/>
    <property type="match status" value="1"/>
</dbReference>
<keyword evidence="8" id="KW-0902">Two-component regulatory system</keyword>
<dbReference type="RefSeq" id="WP_045025691.1">
    <property type="nucleotide sequence ID" value="NZ_JRHC01000001.1"/>
</dbReference>
<feature type="coiled-coil region" evidence="13">
    <location>
        <begin position="359"/>
        <end position="403"/>
    </location>
</feature>
<dbReference type="PROSITE" id="PS50109">
    <property type="entry name" value="HIS_KIN"/>
    <property type="match status" value="1"/>
</dbReference>
<dbReference type="InterPro" id="IPR028082">
    <property type="entry name" value="Peripla_BP_I"/>
</dbReference>
<evidence type="ECO:0000256" key="10">
    <source>
        <dbReference type="ARBA" id="ARBA00023125"/>
    </source>
</evidence>
<dbReference type="FunFam" id="3.40.50.2300:FF:000138">
    <property type="entry name" value="Two-component system sensor histidine kinase/response regulator"/>
    <property type="match status" value="1"/>
</dbReference>
<dbReference type="InterPro" id="IPR018062">
    <property type="entry name" value="HTH_AraC-typ_CS"/>
</dbReference>
<comment type="catalytic activity">
    <reaction evidence="1">
        <text>ATP + protein L-histidine = ADP + protein N-phospho-L-histidine.</text>
        <dbReference type="EC" id="2.7.13.3"/>
    </reaction>
</comment>
<keyword evidence="6" id="KW-0418">Kinase</keyword>
<evidence type="ECO:0000256" key="13">
    <source>
        <dbReference type="SAM" id="Coils"/>
    </source>
</evidence>
<evidence type="ECO:0000256" key="14">
    <source>
        <dbReference type="SAM" id="Phobius"/>
    </source>
</evidence>
<evidence type="ECO:0000256" key="12">
    <source>
        <dbReference type="PROSITE-ProRule" id="PRU00169"/>
    </source>
</evidence>
<dbReference type="SUPFAM" id="SSF53822">
    <property type="entry name" value="Periplasmic binding protein-like I"/>
    <property type="match status" value="1"/>
</dbReference>
<dbReference type="SUPFAM" id="SSF55874">
    <property type="entry name" value="ATPase domain of HSP90 chaperone/DNA topoisomerase II/histidine kinase"/>
    <property type="match status" value="1"/>
</dbReference>
<proteinExistence type="predicted"/>
<comment type="caution">
    <text evidence="18">The sequence shown here is derived from an EMBL/GenBank/DDBJ whole genome shotgun (WGS) entry which is preliminary data.</text>
</comment>
<dbReference type="SMART" id="SM00448">
    <property type="entry name" value="REC"/>
    <property type="match status" value="1"/>
</dbReference>
<keyword evidence="14" id="KW-0472">Membrane</keyword>
<dbReference type="PANTHER" id="PTHR43547:SF2">
    <property type="entry name" value="HYBRID SIGNAL TRANSDUCTION HISTIDINE KINASE C"/>
    <property type="match status" value="1"/>
</dbReference>
<dbReference type="OrthoDB" id="358279at2"/>
<evidence type="ECO:0000256" key="11">
    <source>
        <dbReference type="ARBA" id="ARBA00023163"/>
    </source>
</evidence>
<dbReference type="Pfam" id="PF13407">
    <property type="entry name" value="Peripla_BP_4"/>
    <property type="match status" value="1"/>
</dbReference>
<dbReference type="InterPro" id="IPR004358">
    <property type="entry name" value="Sig_transdc_His_kin-like_C"/>
</dbReference>
<feature type="modified residue" description="4-aspartylphosphate" evidence="12">
    <location>
        <position position="730"/>
    </location>
</feature>
<dbReference type="Gene3D" id="3.40.50.2300">
    <property type="match status" value="3"/>
</dbReference>
<dbReference type="InterPro" id="IPR003594">
    <property type="entry name" value="HATPase_dom"/>
</dbReference>
<dbReference type="Pfam" id="PF00072">
    <property type="entry name" value="Response_reg"/>
    <property type="match status" value="1"/>
</dbReference>
<protein>
    <recommendedName>
        <fullName evidence="2">histidine kinase</fullName>
        <ecNumber evidence="2">2.7.13.3</ecNumber>
    </recommendedName>
</protein>
<accession>A0A0D8JBK5</accession>
<dbReference type="CDD" id="cd16922">
    <property type="entry name" value="HATPase_EvgS-ArcB-TorS-like"/>
    <property type="match status" value="1"/>
</dbReference>
<dbReference type="SMART" id="SM00388">
    <property type="entry name" value="HisKA"/>
    <property type="match status" value="1"/>
</dbReference>
<dbReference type="InterPro" id="IPR011006">
    <property type="entry name" value="CheY-like_superfamily"/>
</dbReference>
<dbReference type="InterPro" id="IPR036890">
    <property type="entry name" value="HATPase_C_sf"/>
</dbReference>
<dbReference type="Gene3D" id="1.10.10.60">
    <property type="entry name" value="Homeodomain-like"/>
    <property type="match status" value="2"/>
</dbReference>
<dbReference type="SUPFAM" id="SSF46689">
    <property type="entry name" value="Homeodomain-like"/>
    <property type="match status" value="1"/>
</dbReference>
<feature type="transmembrane region" description="Helical" evidence="14">
    <location>
        <begin position="337"/>
        <end position="359"/>
    </location>
</feature>
<dbReference type="FunFam" id="3.30.565.10:FF:000037">
    <property type="entry name" value="Hybrid sensor histidine kinase/response regulator"/>
    <property type="match status" value="1"/>
</dbReference>
<dbReference type="STRING" id="1544798.LH29_00900"/>
<keyword evidence="4" id="KW-0808">Transferase</keyword>
<evidence type="ECO:0000256" key="8">
    <source>
        <dbReference type="ARBA" id="ARBA00023012"/>
    </source>
</evidence>
<dbReference type="InterPro" id="IPR018060">
    <property type="entry name" value="HTH_AraC"/>
</dbReference>
<evidence type="ECO:0000256" key="5">
    <source>
        <dbReference type="ARBA" id="ARBA00022741"/>
    </source>
</evidence>
<dbReference type="CDD" id="cd06308">
    <property type="entry name" value="PBP1_sensor_kinase-like"/>
    <property type="match status" value="1"/>
</dbReference>
<dbReference type="Gene3D" id="3.30.565.10">
    <property type="entry name" value="Histidine kinase-like ATPase, C-terminal domain"/>
    <property type="match status" value="1"/>
</dbReference>
<keyword evidence="7" id="KW-0067">ATP-binding</keyword>
<dbReference type="InterPro" id="IPR005467">
    <property type="entry name" value="His_kinase_dom"/>
</dbReference>
<keyword evidence="5" id="KW-0547">Nucleotide-binding</keyword>
<evidence type="ECO:0000256" key="3">
    <source>
        <dbReference type="ARBA" id="ARBA00022553"/>
    </source>
</evidence>
<evidence type="ECO:0000256" key="9">
    <source>
        <dbReference type="ARBA" id="ARBA00023015"/>
    </source>
</evidence>
<dbReference type="PROSITE" id="PS50110">
    <property type="entry name" value="RESPONSE_REGULATORY"/>
    <property type="match status" value="1"/>
</dbReference>
<dbReference type="Pfam" id="PF00512">
    <property type="entry name" value="HisKA"/>
    <property type="match status" value="1"/>
</dbReference>
<dbReference type="AlphaFoldDB" id="A0A0D8JBK5"/>
<feature type="domain" description="Histidine kinase" evidence="16">
    <location>
        <begin position="410"/>
        <end position="633"/>
    </location>
</feature>
<dbReference type="Proteomes" id="UP000032544">
    <property type="component" value="Unassembled WGS sequence"/>
</dbReference>
<dbReference type="InterPro" id="IPR036097">
    <property type="entry name" value="HisK_dim/P_sf"/>
</dbReference>
<evidence type="ECO:0000313" key="19">
    <source>
        <dbReference type="Proteomes" id="UP000032544"/>
    </source>
</evidence>
<dbReference type="PROSITE" id="PS00041">
    <property type="entry name" value="HTH_ARAC_FAMILY_1"/>
    <property type="match status" value="1"/>
</dbReference>
<keyword evidence="3 12" id="KW-0597">Phosphoprotein</keyword>
<gene>
    <name evidence="18" type="ORF">LH29_00900</name>
</gene>
<evidence type="ECO:0000256" key="6">
    <source>
        <dbReference type="ARBA" id="ARBA00022777"/>
    </source>
</evidence>
<keyword evidence="14" id="KW-0812">Transmembrane</keyword>
<evidence type="ECO:0000256" key="2">
    <source>
        <dbReference type="ARBA" id="ARBA00012438"/>
    </source>
</evidence>
<keyword evidence="10" id="KW-0238">DNA-binding</keyword>
<evidence type="ECO:0000259" key="16">
    <source>
        <dbReference type="PROSITE" id="PS50109"/>
    </source>
</evidence>
<evidence type="ECO:0000256" key="4">
    <source>
        <dbReference type="ARBA" id="ARBA00022679"/>
    </source>
</evidence>
<dbReference type="EC" id="2.7.13.3" evidence="2"/>
<evidence type="ECO:0000256" key="7">
    <source>
        <dbReference type="ARBA" id="ARBA00022840"/>
    </source>
</evidence>
<dbReference type="InterPro" id="IPR003661">
    <property type="entry name" value="HisK_dim/P_dom"/>
</dbReference>
<keyword evidence="13" id="KW-0175">Coiled coil</keyword>
<evidence type="ECO:0000313" key="18">
    <source>
        <dbReference type="EMBL" id="KJF44124.1"/>
    </source>
</evidence>
<dbReference type="PROSITE" id="PS01124">
    <property type="entry name" value="HTH_ARAC_FAMILY_2"/>
    <property type="match status" value="1"/>
</dbReference>
<dbReference type="PATRIC" id="fig|1544798.3.peg.182"/>
<dbReference type="Pfam" id="PF12833">
    <property type="entry name" value="HTH_18"/>
    <property type="match status" value="1"/>
</dbReference>
<dbReference type="PANTHER" id="PTHR43547">
    <property type="entry name" value="TWO-COMPONENT HISTIDINE KINASE"/>
    <property type="match status" value="1"/>
</dbReference>
<dbReference type="SUPFAM" id="SSF52172">
    <property type="entry name" value="CheY-like"/>
    <property type="match status" value="1"/>
</dbReference>
<keyword evidence="14" id="KW-1133">Transmembrane helix</keyword>
<dbReference type="GO" id="GO:0005524">
    <property type="term" value="F:ATP binding"/>
    <property type="evidence" value="ECO:0007669"/>
    <property type="project" value="UniProtKB-KW"/>
</dbReference>
<sequence length="928" mass="106291">MTKKLSILFLFVLLFSFFSLSSKEKYKIGFSQCTTGDDWRKSMHREMMIELAFFPDFELVIKDANDNSDQQINDIRQLLEEKIDLLIVSPNESEPITPIVEEVYNSGIPVIVIDRQIASEAYTAYIGANNYLIGKEAGDYAVKLLNGKGKIVEITGLQGSSPAINRHNGFMEVISQYPEIELVASESGKWNYSDSKTVMQNFVNQKLNFDLIFSHNDRIARAAYEVIAANNISDKFILGIDGLLGDDGGIEDVIDGKIDATFLYPTGGAEAIQLADKILNKQPFERINILETVVIDNNNAKILKLQYEAVDDLQGKIENQKSVLENQIARFKSQRSFLIVVLVLLAAIVILVIQTFRAYQNKRAANEKLEHQKLEIEKRNREIIKQRDQLIEVSEKLEEATQTKLRFFTNMSHEFRTPLTLIIGPLEDMIESTDIPERFKKQVSMMHQNSLRLLHMINQLMDFRKIENNKMQLQAASYDIVGFLKEIVMPFYDLAEKKHISLVFEAEKNHLNAWFDMNKLDKVIFNLLSNAIKFTPVNGTIRITLKVIKPLTQKIWDEEVEIKVSDNGNGIPTDQIEHIFDRFFQAESSHGFMGTGLGLSLSKEFVDLHHGEIEVKSNIGEGTTFTIHLPLGNTHLSASEKIETPVNDTKKKQIQRNNEIHINPVLNTGEKNIEINFEEKPTLLLVEDENDVREYIKDSLQDHYHILEAENGKLALEIIRDDEPDLIVSDIMMPEMDGLELTRTLKTDLKTCHIPIILLTAKASQEQKFEGLEEGADSYIPKPFNSRHLQIRVKKLLELRRKMQERYKVQLLISEDDKDLSRLDRKFLNKISQIVEEHRDKEEFSVEELSQMLGLSRVHVYRKIKKLTGMSVSEFVRSVKLKLSLNLIKNSGKTMAEIAYEVGFSSPSYFTKCFKDQFGISPSEYAKK</sequence>
<keyword evidence="9" id="KW-0805">Transcription regulation</keyword>
<dbReference type="FunFam" id="1.10.287.130:FF:000045">
    <property type="entry name" value="Two-component system sensor histidine kinase/response regulator"/>
    <property type="match status" value="1"/>
</dbReference>
<reference evidence="18 19" key="1">
    <citation type="submission" date="2014-09" db="EMBL/GenBank/DDBJ databases">
        <title>Draft Genome Sequence of Draconibacterium sp. JN14CK-3.</title>
        <authorList>
            <person name="Dong C."/>
            <person name="Lai Q."/>
            <person name="Shao Z."/>
        </authorList>
    </citation>
    <scope>NUCLEOTIDE SEQUENCE [LARGE SCALE GENOMIC DNA]</scope>
    <source>
        <strain evidence="18 19">JN14CK-3</strain>
    </source>
</reference>
<dbReference type="GO" id="GO:0003700">
    <property type="term" value="F:DNA-binding transcription factor activity"/>
    <property type="evidence" value="ECO:0007669"/>
    <property type="project" value="InterPro"/>
</dbReference>
<organism evidence="18 19">
    <name type="scientific">Draconibacterium sediminis</name>
    <dbReference type="NCBI Taxonomy" id="1544798"/>
    <lineage>
        <taxon>Bacteria</taxon>
        <taxon>Pseudomonadati</taxon>
        <taxon>Bacteroidota</taxon>
        <taxon>Bacteroidia</taxon>
        <taxon>Marinilabiliales</taxon>
        <taxon>Prolixibacteraceae</taxon>
        <taxon>Draconibacterium</taxon>
    </lineage>
</organism>
<evidence type="ECO:0000256" key="1">
    <source>
        <dbReference type="ARBA" id="ARBA00000085"/>
    </source>
</evidence>
<dbReference type="CDD" id="cd00082">
    <property type="entry name" value="HisKA"/>
    <property type="match status" value="1"/>
</dbReference>
<dbReference type="InterPro" id="IPR001789">
    <property type="entry name" value="Sig_transdc_resp-reg_receiver"/>
</dbReference>
<name>A0A0D8JBK5_9BACT</name>
<evidence type="ECO:0000259" key="17">
    <source>
        <dbReference type="PROSITE" id="PS50110"/>
    </source>
</evidence>
<dbReference type="GO" id="GO:0000155">
    <property type="term" value="F:phosphorelay sensor kinase activity"/>
    <property type="evidence" value="ECO:0007669"/>
    <property type="project" value="InterPro"/>
</dbReference>
<dbReference type="PRINTS" id="PR00344">
    <property type="entry name" value="BCTRLSENSOR"/>
</dbReference>
<keyword evidence="11" id="KW-0804">Transcription</keyword>
<feature type="domain" description="HTH araC/xylS-type" evidence="15">
    <location>
        <begin position="829"/>
        <end position="928"/>
    </location>
</feature>
<dbReference type="InterPro" id="IPR025997">
    <property type="entry name" value="SBP_2_dom"/>
</dbReference>
<dbReference type="SUPFAM" id="SSF47384">
    <property type="entry name" value="Homodimeric domain of signal transducing histidine kinase"/>
    <property type="match status" value="1"/>
</dbReference>
<keyword evidence="19" id="KW-1185">Reference proteome</keyword>
<dbReference type="Gene3D" id="1.10.287.130">
    <property type="match status" value="1"/>
</dbReference>
<feature type="domain" description="Response regulatory" evidence="17">
    <location>
        <begin position="682"/>
        <end position="797"/>
    </location>
</feature>
<dbReference type="EMBL" id="JRHC01000001">
    <property type="protein sequence ID" value="KJF44124.1"/>
    <property type="molecule type" value="Genomic_DNA"/>
</dbReference>
<evidence type="ECO:0000259" key="15">
    <source>
        <dbReference type="PROSITE" id="PS01124"/>
    </source>
</evidence>